<proteinExistence type="predicted"/>
<name>A0ABZ0IYA7_9BACT</name>
<accession>A0ABZ0IYA7</accession>
<evidence type="ECO:0000313" key="1">
    <source>
        <dbReference type="EMBL" id="WOK09119.1"/>
    </source>
</evidence>
<reference evidence="1 2" key="1">
    <citation type="journal article" date="2023" name="Microbiol. Resour. Announc.">
        <title>Complete Genome Sequence of Imperialibacter roseus strain P4T.</title>
        <authorList>
            <person name="Tizabi D.R."/>
            <person name="Bachvaroff T."/>
            <person name="Hill R.T."/>
        </authorList>
    </citation>
    <scope>NUCLEOTIDE SEQUENCE [LARGE SCALE GENOMIC DNA]</scope>
    <source>
        <strain evidence="1 2">P4T</strain>
    </source>
</reference>
<sequence length="177" mass="18136">MLLLLLTVTSCGQEADLIDKDCTGSGLTLTLLGSTDTSCGASAGVVEVEASGGFGDYRYQLDGGAFQASGIFGGVGPGKYIVGVEDSGGCTNTLDVQIYSGISFAASIKPIIEANCAISGCHDGSGNIDYSNFDNIKLNPSDIKSRTQSGDMPRNGTLTAAEIDMIACWVDDGALNN</sequence>
<dbReference type="RefSeq" id="WP_317491740.1">
    <property type="nucleotide sequence ID" value="NZ_CP136051.1"/>
</dbReference>
<evidence type="ECO:0000313" key="2">
    <source>
        <dbReference type="Proteomes" id="UP001302349"/>
    </source>
</evidence>
<organism evidence="1 2">
    <name type="scientific">Imperialibacter roseus</name>
    <dbReference type="NCBI Taxonomy" id="1324217"/>
    <lineage>
        <taxon>Bacteria</taxon>
        <taxon>Pseudomonadati</taxon>
        <taxon>Bacteroidota</taxon>
        <taxon>Cytophagia</taxon>
        <taxon>Cytophagales</taxon>
        <taxon>Flammeovirgaceae</taxon>
        <taxon>Imperialibacter</taxon>
    </lineage>
</organism>
<evidence type="ECO:0008006" key="3">
    <source>
        <dbReference type="Google" id="ProtNLM"/>
    </source>
</evidence>
<dbReference type="EMBL" id="CP136051">
    <property type="protein sequence ID" value="WOK09119.1"/>
    <property type="molecule type" value="Genomic_DNA"/>
</dbReference>
<keyword evidence="2" id="KW-1185">Reference proteome</keyword>
<dbReference type="Proteomes" id="UP001302349">
    <property type="component" value="Chromosome"/>
</dbReference>
<gene>
    <name evidence="1" type="ORF">RT717_10780</name>
</gene>
<protein>
    <recommendedName>
        <fullName evidence="3">SprB repeat-containing protein</fullName>
    </recommendedName>
</protein>